<feature type="region of interest" description="Disordered" evidence="1">
    <location>
        <begin position="519"/>
        <end position="539"/>
    </location>
</feature>
<name>A0A8H5EYK1_9AGAR</name>
<dbReference type="EMBL" id="JAACJK010000219">
    <property type="protein sequence ID" value="KAF5317365.1"/>
    <property type="molecule type" value="Genomic_DNA"/>
</dbReference>
<keyword evidence="3" id="KW-1185">Reference proteome</keyword>
<feature type="compositionally biased region" description="Polar residues" evidence="1">
    <location>
        <begin position="141"/>
        <end position="152"/>
    </location>
</feature>
<feature type="region of interest" description="Disordered" evidence="1">
    <location>
        <begin position="716"/>
        <end position="736"/>
    </location>
</feature>
<feature type="region of interest" description="Disordered" evidence="1">
    <location>
        <begin position="1"/>
        <end position="86"/>
    </location>
</feature>
<feature type="compositionally biased region" description="Polar residues" evidence="1">
    <location>
        <begin position="74"/>
        <end position="86"/>
    </location>
</feature>
<comment type="caution">
    <text evidence="2">The sequence shown here is derived from an EMBL/GenBank/DDBJ whole genome shotgun (WGS) entry which is preliminary data.</text>
</comment>
<feature type="compositionally biased region" description="Basic and acidic residues" evidence="1">
    <location>
        <begin position="1"/>
        <end position="11"/>
    </location>
</feature>
<feature type="region of interest" description="Disordered" evidence="1">
    <location>
        <begin position="432"/>
        <end position="451"/>
    </location>
</feature>
<feature type="region of interest" description="Disordered" evidence="1">
    <location>
        <begin position="165"/>
        <end position="353"/>
    </location>
</feature>
<gene>
    <name evidence="2" type="ORF">D9611_003534</name>
</gene>
<feature type="compositionally biased region" description="Polar residues" evidence="1">
    <location>
        <begin position="12"/>
        <end position="33"/>
    </location>
</feature>
<feature type="compositionally biased region" description="Basic and acidic residues" evidence="1">
    <location>
        <begin position="176"/>
        <end position="188"/>
    </location>
</feature>
<feature type="compositionally biased region" description="Basic and acidic residues" evidence="1">
    <location>
        <begin position="521"/>
        <end position="539"/>
    </location>
</feature>
<reference evidence="2 3" key="1">
    <citation type="journal article" date="2020" name="ISME J.">
        <title>Uncovering the hidden diversity of litter-decomposition mechanisms in mushroom-forming fungi.</title>
        <authorList>
            <person name="Floudas D."/>
            <person name="Bentzer J."/>
            <person name="Ahren D."/>
            <person name="Johansson T."/>
            <person name="Persson P."/>
            <person name="Tunlid A."/>
        </authorList>
    </citation>
    <scope>NUCLEOTIDE SEQUENCE [LARGE SCALE GENOMIC DNA]</scope>
    <source>
        <strain evidence="2 3">CBS 175.51</strain>
    </source>
</reference>
<evidence type="ECO:0000313" key="3">
    <source>
        <dbReference type="Proteomes" id="UP000541558"/>
    </source>
</evidence>
<feature type="compositionally biased region" description="Basic and acidic residues" evidence="1">
    <location>
        <begin position="201"/>
        <end position="213"/>
    </location>
</feature>
<sequence length="787" mass="85095">MTDHKDPRDRNLNTTNAHGPDSEQQMPSLTSNTEDMEDSKLSNQVREPVTTPDPPSLTQVLEGAEDPMGIASALSDSPGQVTMNTAGEMNMGSKAVENPMFNLRTPPMDIDELGLGNKTKKDEGETLDPLSSEGVGRVKIASSSAEGSTKAPSVTAKALSDILLHNTSAKLGSGEVRTEDDQKYREGDMESDDQQGHFHLARREKTGTVKTEADAIINLSEEAKRPKEDEERSEAEKEADPQLGAEADIEERRKAEAEATTAADEAQTPEVDQPDAEIEGSSDDPDSDDSTILDQATEDDSGRGDPMAASSPDPEVQGPAEDASLAPQPAQTQAPAAHVEGPPVPGSSRQENDAVDNVIRLRALEGSIKTLMEMVGQQDAKILGLENTIADLETGVARRDGKIGALKEYNKRLRDDKKQLESELNDARERAEAQAQNAQREEASLRDSLRESESALNNARKLLGARTEELTAAQAFMVTADKFSVADVLRLVEQLNDDAYQCAVMVSDAVLAQREALAGGKGDRVPQEDTEEECKLGKEGTEEERKLAKEARDLVVPVWGEEVVGKYQADIEKDGETFLFEMVVQSALVMRMKEIIQKMHFGSKAANKVLVDESSIANNWLSITHTQLKTQHVENEQAVHRLMCVARTAGYRTRNDGSPGSDLPAHLQKKLEDMTKKALKVKEMASEGVLSAEVEVFAPRPSGSFNPERMQDEYAFGSNSGSSTVTNTPGGKNVEETGKKKKKILIVVSTGLGVQCSTKGKSEVALKSKVLLQSALDAAMPGIGDLD</sequence>
<evidence type="ECO:0000256" key="1">
    <source>
        <dbReference type="SAM" id="MobiDB-lite"/>
    </source>
</evidence>
<dbReference type="Proteomes" id="UP000541558">
    <property type="component" value="Unassembled WGS sequence"/>
</dbReference>
<feature type="compositionally biased region" description="Basic and acidic residues" evidence="1">
    <location>
        <begin position="221"/>
        <end position="240"/>
    </location>
</feature>
<feature type="region of interest" description="Disordered" evidence="1">
    <location>
        <begin position="99"/>
        <end position="153"/>
    </location>
</feature>
<evidence type="ECO:0000313" key="2">
    <source>
        <dbReference type="EMBL" id="KAF5317365.1"/>
    </source>
</evidence>
<feature type="compositionally biased region" description="Low complexity" evidence="1">
    <location>
        <begin position="326"/>
        <end position="337"/>
    </location>
</feature>
<feature type="compositionally biased region" description="Basic and acidic residues" evidence="1">
    <location>
        <begin position="439"/>
        <end position="451"/>
    </location>
</feature>
<organism evidence="2 3">
    <name type="scientific">Ephemerocybe angulata</name>
    <dbReference type="NCBI Taxonomy" id="980116"/>
    <lineage>
        <taxon>Eukaryota</taxon>
        <taxon>Fungi</taxon>
        <taxon>Dikarya</taxon>
        <taxon>Basidiomycota</taxon>
        <taxon>Agaricomycotina</taxon>
        <taxon>Agaricomycetes</taxon>
        <taxon>Agaricomycetidae</taxon>
        <taxon>Agaricales</taxon>
        <taxon>Agaricineae</taxon>
        <taxon>Psathyrellaceae</taxon>
        <taxon>Ephemerocybe</taxon>
    </lineage>
</organism>
<protein>
    <submittedName>
        <fullName evidence="2">Uncharacterized protein</fullName>
    </submittedName>
</protein>
<accession>A0A8H5EYK1</accession>
<dbReference type="OrthoDB" id="10319445at2759"/>
<feature type="compositionally biased region" description="Low complexity" evidence="1">
    <location>
        <begin position="717"/>
        <end position="731"/>
    </location>
</feature>
<feature type="compositionally biased region" description="Acidic residues" evidence="1">
    <location>
        <begin position="272"/>
        <end position="299"/>
    </location>
</feature>
<dbReference type="AlphaFoldDB" id="A0A8H5EYK1"/>
<proteinExistence type="predicted"/>